<gene>
    <name evidence="15" type="primary">stp_1</name>
    <name evidence="15" type="ORF">MB901379_00617</name>
</gene>
<feature type="transmembrane region" description="Helical" evidence="11">
    <location>
        <begin position="396"/>
        <end position="413"/>
    </location>
</feature>
<keyword evidence="6 11" id="KW-1133">Transmembrane helix</keyword>
<dbReference type="Pfam" id="PF00027">
    <property type="entry name" value="cNMP_binding"/>
    <property type="match status" value="1"/>
</dbReference>
<protein>
    <submittedName>
        <fullName evidence="15">Spectinomycin tetracycline efflux pump</fullName>
    </submittedName>
</protein>
<dbReference type="Proteomes" id="UP000269998">
    <property type="component" value="Chromosome"/>
</dbReference>
<dbReference type="SUPFAM" id="SSF52151">
    <property type="entry name" value="FabD/lysophospholipase-like"/>
    <property type="match status" value="1"/>
</dbReference>
<dbReference type="GO" id="GO:0016042">
    <property type="term" value="P:lipid catabolic process"/>
    <property type="evidence" value="ECO:0007669"/>
    <property type="project" value="UniProtKB-UniRule"/>
</dbReference>
<dbReference type="SUPFAM" id="SSF103473">
    <property type="entry name" value="MFS general substrate transporter"/>
    <property type="match status" value="1"/>
</dbReference>
<feature type="transmembrane region" description="Helical" evidence="11">
    <location>
        <begin position="127"/>
        <end position="144"/>
    </location>
</feature>
<feature type="short sequence motif" description="DGA/G" evidence="9">
    <location>
        <begin position="918"/>
        <end position="920"/>
    </location>
</feature>
<dbReference type="Gene3D" id="1.20.1720.10">
    <property type="entry name" value="Multidrug resistance protein D"/>
    <property type="match status" value="1"/>
</dbReference>
<feature type="transmembrane region" description="Helical" evidence="11">
    <location>
        <begin position="189"/>
        <end position="208"/>
    </location>
</feature>
<feature type="transmembrane region" description="Helical" evidence="11">
    <location>
        <begin position="37"/>
        <end position="56"/>
    </location>
</feature>
<feature type="transmembrane region" description="Helical" evidence="11">
    <location>
        <begin position="356"/>
        <end position="375"/>
    </location>
</feature>
<feature type="transmembrane region" description="Helical" evidence="11">
    <location>
        <begin position="68"/>
        <end position="87"/>
    </location>
</feature>
<reference evidence="16" key="1">
    <citation type="submission" date="2018-02" db="EMBL/GenBank/DDBJ databases">
        <authorList>
            <person name="Seth-Smith MB H."/>
            <person name="Seth-Smith H."/>
        </authorList>
    </citation>
    <scope>NUCLEOTIDE SEQUENCE [LARGE SCALE GENOMIC DNA]</scope>
</reference>
<feature type="transmembrane region" description="Helical" evidence="11">
    <location>
        <begin position="317"/>
        <end position="336"/>
    </location>
</feature>
<feature type="active site" description="Proton acceptor" evidence="9">
    <location>
        <position position="918"/>
    </location>
</feature>
<keyword evidence="5 11" id="KW-0812">Transmembrane</keyword>
<feature type="domain" description="Major facilitator superfamily (MFS) profile" evidence="13">
    <location>
        <begin position="1"/>
        <end position="446"/>
    </location>
</feature>
<keyword evidence="7 9" id="KW-0443">Lipid metabolism</keyword>
<name>A0A447G9B1_9MYCO</name>
<feature type="active site" description="Nucleophile" evidence="9">
    <location>
        <position position="804"/>
    </location>
</feature>
<keyword evidence="16" id="KW-1185">Reference proteome</keyword>
<evidence type="ECO:0000256" key="1">
    <source>
        <dbReference type="ARBA" id="ARBA00004651"/>
    </source>
</evidence>
<dbReference type="AlphaFoldDB" id="A0A447G9B1"/>
<dbReference type="GO" id="GO:0022857">
    <property type="term" value="F:transmembrane transporter activity"/>
    <property type="evidence" value="ECO:0007669"/>
    <property type="project" value="InterPro"/>
</dbReference>
<dbReference type="KEGG" id="mbai:MB901379_00617"/>
<feature type="transmembrane region" description="Helical" evidence="11">
    <location>
        <begin position="156"/>
        <end position="177"/>
    </location>
</feature>
<organism evidence="15 16">
    <name type="scientific">Mycobacterium basiliense</name>
    <dbReference type="NCBI Taxonomy" id="2094119"/>
    <lineage>
        <taxon>Bacteria</taxon>
        <taxon>Bacillati</taxon>
        <taxon>Actinomycetota</taxon>
        <taxon>Actinomycetes</taxon>
        <taxon>Mycobacteriales</taxon>
        <taxon>Mycobacteriaceae</taxon>
        <taxon>Mycobacterium</taxon>
    </lineage>
</organism>
<dbReference type="InterPro" id="IPR000595">
    <property type="entry name" value="cNMP-bd_dom"/>
</dbReference>
<dbReference type="PRINTS" id="PR01036">
    <property type="entry name" value="TCRTETB"/>
</dbReference>
<keyword evidence="3" id="KW-0813">Transport</keyword>
<evidence type="ECO:0000259" key="13">
    <source>
        <dbReference type="PROSITE" id="PS50850"/>
    </source>
</evidence>
<dbReference type="CDD" id="cd17321">
    <property type="entry name" value="MFS_MMR_MDR_like"/>
    <property type="match status" value="1"/>
</dbReference>
<evidence type="ECO:0000256" key="3">
    <source>
        <dbReference type="ARBA" id="ARBA00022448"/>
    </source>
</evidence>
<dbReference type="InterPro" id="IPR036259">
    <property type="entry name" value="MFS_trans_sf"/>
</dbReference>
<dbReference type="Pfam" id="PF01734">
    <property type="entry name" value="Patatin"/>
    <property type="match status" value="1"/>
</dbReference>
<dbReference type="NCBIfam" id="TIGR00711">
    <property type="entry name" value="efflux_EmrB"/>
    <property type="match status" value="1"/>
</dbReference>
<dbReference type="EMBL" id="LR130759">
    <property type="protein sequence ID" value="VDM87083.1"/>
    <property type="molecule type" value="Genomic_DNA"/>
</dbReference>
<dbReference type="SUPFAM" id="SSF51206">
    <property type="entry name" value="cAMP-binding domain-like"/>
    <property type="match status" value="1"/>
</dbReference>
<dbReference type="Gene3D" id="1.20.1250.20">
    <property type="entry name" value="MFS general substrate transporter like domains"/>
    <property type="match status" value="1"/>
</dbReference>
<dbReference type="SMART" id="SM00100">
    <property type="entry name" value="cNMP"/>
    <property type="match status" value="1"/>
</dbReference>
<dbReference type="InterPro" id="IPR004638">
    <property type="entry name" value="EmrB-like"/>
</dbReference>
<accession>A0A447G9B1</accession>
<feature type="transmembrane region" description="Helical" evidence="11">
    <location>
        <begin position="214"/>
        <end position="236"/>
    </location>
</feature>
<evidence type="ECO:0000256" key="10">
    <source>
        <dbReference type="SAM" id="MobiDB-lite"/>
    </source>
</evidence>
<feature type="short sequence motif" description="GXSXG" evidence="9">
    <location>
        <begin position="802"/>
        <end position="806"/>
    </location>
</feature>
<dbReference type="PANTHER" id="PTHR42718">
    <property type="entry name" value="MAJOR FACILITATOR SUPERFAMILY MULTIDRUG TRANSPORTER MFSC"/>
    <property type="match status" value="1"/>
</dbReference>
<dbReference type="InterPro" id="IPR018490">
    <property type="entry name" value="cNMP-bd_dom_sf"/>
</dbReference>
<evidence type="ECO:0000256" key="8">
    <source>
        <dbReference type="ARBA" id="ARBA00023136"/>
    </source>
</evidence>
<feature type="transmembrane region" description="Helical" evidence="11">
    <location>
        <begin position="257"/>
        <end position="280"/>
    </location>
</feature>
<comment type="subcellular location">
    <subcellularLocation>
        <location evidence="1">Cell membrane</location>
        <topology evidence="1">Multi-pass membrane protein</topology>
    </subcellularLocation>
</comment>
<dbReference type="PROSITE" id="PS50042">
    <property type="entry name" value="CNMP_BINDING_3"/>
    <property type="match status" value="1"/>
</dbReference>
<dbReference type="PROSITE" id="PS00216">
    <property type="entry name" value="SUGAR_TRANSPORT_1"/>
    <property type="match status" value="1"/>
</dbReference>
<proteinExistence type="inferred from homology"/>
<feature type="transmembrane region" description="Helical" evidence="11">
    <location>
        <begin position="425"/>
        <end position="443"/>
    </location>
</feature>
<evidence type="ECO:0000256" key="9">
    <source>
        <dbReference type="PROSITE-ProRule" id="PRU01161"/>
    </source>
</evidence>
<evidence type="ECO:0000256" key="2">
    <source>
        <dbReference type="ARBA" id="ARBA00006636"/>
    </source>
</evidence>
<dbReference type="GO" id="GO:0004622">
    <property type="term" value="F:phosphatidylcholine lysophospholipase activity"/>
    <property type="evidence" value="ECO:0007669"/>
    <property type="project" value="UniProtKB-ARBA"/>
</dbReference>
<sequence length="1054" mass="109707">MLLVASFGAFLAFLDSTIVNIAFPDIQRSFPSYDISSLSWILNGYNIVFAAFLVAAGRLADVLGRKRTFIFGVVIFTISSGLCAVAADVEQLVGFRLLQGIGAAVLVPASLALVVEGFDASHRAHAVGLWGAAAAVASGLGPPVGGMLVEAANWRLVFLVNIPLGIAAVLVAGRVLTESRASGRRRVPDLRGAMLLGAALGLLTLGLVKGPDWGWVTPGTVGSFVASSVALIGFVASSRSHPAPLVEPAFLRVRSFVSGNLLTLVAAAGFYCYVLTHVLYLNYVWHYSLLKAGFAIAPAALVAAVVAAVLGRIADRYGHRIIVTAGALIWAGSLGWYLQRVGTEPDFLGAWLPGQLLQGIGVGATLPVLGSAALAKLAKGGSYATASAVVSTTRQLGAVIGVAILVILIGKPAPGTGVEALRHGWVMAAVCFIAVAILGMLLGRTRGDEGPADAPEPEVTRNPVAPRIAKPPMIAPTDQTVRTTGQGDLLRQLPLFAGLAPAALARLRHQTDEVELEAGSYLFHAGDPSDALYVVRSGRLRVLQDNIVIRELGRGEVVGELGLLIDAPRSASVQAMRDSVLVRLSKSQFDEIADRSVLAALVGTLATRLHTAPPPTIARPASPEVVIAVIGLSPAVPVRAVAQALLDALSARVRAINPGRVDRYGLERAEATADKVVLHASATDASWRNFCLRAADRIVLVSEGPAPRGAQLPARAAGADLVLIGAPADQEDRRQWEELISPRSVQTVGYRSLRDDVRPLAARITGASIGLVLGGGGARAFAHLGVLDELEAAGIVVDRFAGTSMGAVIAALAASGLDAAGVDAHVYEYLVRHNPLGDYTLPSKGLVRGRRTMALLREAYSGRLVEELPKEFRCVSVDLLARQPVVHRRGPVADVVGCSLRVPGLYPPQVYNGQLHVDGGVLDNLPVAALGSADGPVVAVSVGFGGNPSGGPARPSGPLHVPGIGDTLMRTMMMGSRTVADAAQAQALAVIRPDTRAVGLLEFHQIDAAREAGRLAARAALPRIISLLGSAAPGITNGAVNGNVRTRTYSRAPS</sequence>
<dbReference type="InterPro" id="IPR005829">
    <property type="entry name" value="Sugar_transporter_CS"/>
</dbReference>
<dbReference type="PROSITE" id="PS51635">
    <property type="entry name" value="PNPLA"/>
    <property type="match status" value="1"/>
</dbReference>
<dbReference type="InterPro" id="IPR018488">
    <property type="entry name" value="cNMP-bd_CS"/>
</dbReference>
<keyword evidence="9" id="KW-0378">Hydrolase</keyword>
<feature type="region of interest" description="Disordered" evidence="10">
    <location>
        <begin position="447"/>
        <end position="471"/>
    </location>
</feature>
<evidence type="ECO:0000256" key="11">
    <source>
        <dbReference type="SAM" id="Phobius"/>
    </source>
</evidence>
<comment type="caution">
    <text evidence="9">Lacks conserved residue(s) required for the propagation of feature annotation.</text>
</comment>
<dbReference type="PROSITE" id="PS00889">
    <property type="entry name" value="CNMP_BINDING_2"/>
    <property type="match status" value="1"/>
</dbReference>
<dbReference type="InterPro" id="IPR020846">
    <property type="entry name" value="MFS_dom"/>
</dbReference>
<evidence type="ECO:0000256" key="5">
    <source>
        <dbReference type="ARBA" id="ARBA00022692"/>
    </source>
</evidence>
<keyword evidence="9" id="KW-0442">Lipid degradation</keyword>
<dbReference type="GO" id="GO:0005886">
    <property type="term" value="C:plasma membrane"/>
    <property type="evidence" value="ECO:0007669"/>
    <property type="project" value="UniProtKB-SubCell"/>
</dbReference>
<dbReference type="PROSITE" id="PS50850">
    <property type="entry name" value="MFS"/>
    <property type="match status" value="1"/>
</dbReference>
<dbReference type="InterPro" id="IPR016035">
    <property type="entry name" value="Acyl_Trfase/lysoPLipase"/>
</dbReference>
<dbReference type="Gene3D" id="3.40.1090.10">
    <property type="entry name" value="Cytosolic phospholipase A2 catalytic domain"/>
    <property type="match status" value="2"/>
</dbReference>
<evidence type="ECO:0000313" key="16">
    <source>
        <dbReference type="Proteomes" id="UP000269998"/>
    </source>
</evidence>
<feature type="domain" description="PNPLA" evidence="14">
    <location>
        <begin position="771"/>
        <end position="931"/>
    </location>
</feature>
<dbReference type="Pfam" id="PF07690">
    <property type="entry name" value="MFS_1"/>
    <property type="match status" value="2"/>
</dbReference>
<feature type="domain" description="Cyclic nucleotide-binding" evidence="12">
    <location>
        <begin position="495"/>
        <end position="592"/>
    </location>
</feature>
<evidence type="ECO:0000259" key="12">
    <source>
        <dbReference type="PROSITE" id="PS50042"/>
    </source>
</evidence>
<dbReference type="InterPro" id="IPR002641">
    <property type="entry name" value="PNPLA_dom"/>
</dbReference>
<evidence type="ECO:0000259" key="14">
    <source>
        <dbReference type="PROSITE" id="PS51635"/>
    </source>
</evidence>
<dbReference type="PANTHER" id="PTHR42718:SF48">
    <property type="entry name" value="CONSERVED TWO-DOMAIN MEMBRANE PROTEIN-RELATED"/>
    <property type="match status" value="1"/>
</dbReference>
<evidence type="ECO:0000313" key="15">
    <source>
        <dbReference type="EMBL" id="VDM87083.1"/>
    </source>
</evidence>
<keyword evidence="8 11" id="KW-0472">Membrane</keyword>
<evidence type="ECO:0000256" key="7">
    <source>
        <dbReference type="ARBA" id="ARBA00023098"/>
    </source>
</evidence>
<dbReference type="InterPro" id="IPR014710">
    <property type="entry name" value="RmlC-like_jellyroll"/>
</dbReference>
<dbReference type="RefSeq" id="WP_232021971.1">
    <property type="nucleotide sequence ID" value="NZ_CBCSKE010000005.1"/>
</dbReference>
<feature type="transmembrane region" description="Helical" evidence="11">
    <location>
        <begin position="93"/>
        <end position="115"/>
    </location>
</feature>
<evidence type="ECO:0000256" key="4">
    <source>
        <dbReference type="ARBA" id="ARBA00022475"/>
    </source>
</evidence>
<evidence type="ECO:0000256" key="6">
    <source>
        <dbReference type="ARBA" id="ARBA00022989"/>
    </source>
</evidence>
<dbReference type="InterPro" id="IPR011701">
    <property type="entry name" value="MFS"/>
</dbReference>
<feature type="transmembrane region" description="Helical" evidence="11">
    <location>
        <begin position="292"/>
        <end position="310"/>
    </location>
</feature>
<dbReference type="CDD" id="cd00038">
    <property type="entry name" value="CAP_ED"/>
    <property type="match status" value="1"/>
</dbReference>
<comment type="similarity">
    <text evidence="2">Belongs to the NTE family.</text>
</comment>
<dbReference type="Gene3D" id="2.60.120.10">
    <property type="entry name" value="Jelly Rolls"/>
    <property type="match status" value="1"/>
</dbReference>
<keyword evidence="4" id="KW-1003">Cell membrane</keyword>